<keyword evidence="2" id="KW-0645">Protease</keyword>
<evidence type="ECO:0000256" key="6">
    <source>
        <dbReference type="SAM" id="SignalP"/>
    </source>
</evidence>
<evidence type="ECO:0000256" key="3">
    <source>
        <dbReference type="ARBA" id="ARBA00022729"/>
    </source>
</evidence>
<dbReference type="GO" id="GO:0070008">
    <property type="term" value="F:serine-type exopeptidase activity"/>
    <property type="evidence" value="ECO:0007669"/>
    <property type="project" value="InterPro"/>
</dbReference>
<proteinExistence type="inferred from homology"/>
<organism evidence="7 8">
    <name type="scientific">Papiliotrema laurentii</name>
    <name type="common">Cryptococcus laurentii</name>
    <dbReference type="NCBI Taxonomy" id="5418"/>
    <lineage>
        <taxon>Eukaryota</taxon>
        <taxon>Fungi</taxon>
        <taxon>Dikarya</taxon>
        <taxon>Basidiomycota</taxon>
        <taxon>Agaricomycotina</taxon>
        <taxon>Tremellomycetes</taxon>
        <taxon>Tremellales</taxon>
        <taxon>Rhynchogastremaceae</taxon>
        <taxon>Papiliotrema</taxon>
    </lineage>
</organism>
<keyword evidence="8" id="KW-1185">Reference proteome</keyword>
<dbReference type="PANTHER" id="PTHR11010">
    <property type="entry name" value="PROTEASE S28 PRO-X CARBOXYPEPTIDASE-RELATED"/>
    <property type="match status" value="1"/>
</dbReference>
<evidence type="ECO:0000256" key="4">
    <source>
        <dbReference type="ARBA" id="ARBA00022801"/>
    </source>
</evidence>
<keyword evidence="7" id="KW-0121">Carboxypeptidase</keyword>
<feature type="chain" id="PRO_5041943165" evidence="6">
    <location>
        <begin position="19"/>
        <end position="552"/>
    </location>
</feature>
<dbReference type="PANTHER" id="PTHR11010:SF117">
    <property type="entry name" value="SERINE PROTEASE 16"/>
    <property type="match status" value="1"/>
</dbReference>
<evidence type="ECO:0000256" key="5">
    <source>
        <dbReference type="ARBA" id="ARBA00023180"/>
    </source>
</evidence>
<keyword evidence="4" id="KW-0378">Hydrolase</keyword>
<dbReference type="GO" id="GO:0006508">
    <property type="term" value="P:proteolysis"/>
    <property type="evidence" value="ECO:0007669"/>
    <property type="project" value="UniProtKB-KW"/>
</dbReference>
<protein>
    <submittedName>
        <fullName evidence="7">Serine carboxypeptidase S28-domain-containing protein</fullName>
    </submittedName>
</protein>
<dbReference type="GO" id="GO:0004180">
    <property type="term" value="F:carboxypeptidase activity"/>
    <property type="evidence" value="ECO:0007669"/>
    <property type="project" value="UniProtKB-KW"/>
</dbReference>
<keyword evidence="5" id="KW-0325">Glycoprotein</keyword>
<evidence type="ECO:0000313" key="7">
    <source>
        <dbReference type="EMBL" id="KAK1922604.1"/>
    </source>
</evidence>
<dbReference type="FunFam" id="3.40.50.1820:FF:000368">
    <property type="entry name" value="Unplaced genomic scaffold supercont2.8, whole genome shotgun sequence"/>
    <property type="match status" value="1"/>
</dbReference>
<evidence type="ECO:0000256" key="2">
    <source>
        <dbReference type="ARBA" id="ARBA00022670"/>
    </source>
</evidence>
<dbReference type="InterPro" id="IPR008758">
    <property type="entry name" value="Peptidase_S28"/>
</dbReference>
<accession>A0AAD9FMY6</accession>
<dbReference type="EMBL" id="JAODAN010000008">
    <property type="protein sequence ID" value="KAK1922604.1"/>
    <property type="molecule type" value="Genomic_DNA"/>
</dbReference>
<gene>
    <name evidence="7" type="ORF">DB88DRAFT_495698</name>
</gene>
<name>A0AAD9FMY6_PAPLA</name>
<dbReference type="Gene3D" id="3.40.50.1820">
    <property type="entry name" value="alpha/beta hydrolase"/>
    <property type="match status" value="2"/>
</dbReference>
<evidence type="ECO:0000313" key="8">
    <source>
        <dbReference type="Proteomes" id="UP001182556"/>
    </source>
</evidence>
<feature type="signal peptide" evidence="6">
    <location>
        <begin position="1"/>
        <end position="18"/>
    </location>
</feature>
<dbReference type="InterPro" id="IPR029058">
    <property type="entry name" value="AB_hydrolase_fold"/>
</dbReference>
<dbReference type="SUPFAM" id="SSF53474">
    <property type="entry name" value="alpha/beta-Hydrolases"/>
    <property type="match status" value="1"/>
</dbReference>
<dbReference type="GO" id="GO:0008239">
    <property type="term" value="F:dipeptidyl-peptidase activity"/>
    <property type="evidence" value="ECO:0007669"/>
    <property type="project" value="TreeGrafter"/>
</dbReference>
<reference evidence="7" key="1">
    <citation type="submission" date="2023-02" db="EMBL/GenBank/DDBJ databases">
        <title>Identification and recombinant expression of a fungal hydrolase from Papiliotrema laurentii that hydrolyzes apple cutin and clears colloidal polyester polyurethane.</title>
        <authorList>
            <consortium name="DOE Joint Genome Institute"/>
            <person name="Roman V.A."/>
            <person name="Bojanowski C."/>
            <person name="Crable B.R."/>
            <person name="Wagner D.N."/>
            <person name="Hung C.S."/>
            <person name="Nadeau L.J."/>
            <person name="Schratz L."/>
            <person name="Haridas S."/>
            <person name="Pangilinan J."/>
            <person name="Lipzen A."/>
            <person name="Na H."/>
            <person name="Yan M."/>
            <person name="Ng V."/>
            <person name="Grigoriev I.V."/>
            <person name="Spatafora J.W."/>
            <person name="Barlow D."/>
            <person name="Biffinger J."/>
            <person name="Kelley-Loughnane N."/>
            <person name="Varaljay V.A."/>
            <person name="Crookes-Goodson W.J."/>
        </authorList>
    </citation>
    <scope>NUCLEOTIDE SEQUENCE</scope>
    <source>
        <strain evidence="7">5307AH</strain>
    </source>
</reference>
<dbReference type="Proteomes" id="UP001182556">
    <property type="component" value="Unassembled WGS sequence"/>
</dbReference>
<dbReference type="Pfam" id="PF05577">
    <property type="entry name" value="Peptidase_S28"/>
    <property type="match status" value="1"/>
</dbReference>
<dbReference type="AlphaFoldDB" id="A0AAD9FMY6"/>
<evidence type="ECO:0000256" key="1">
    <source>
        <dbReference type="ARBA" id="ARBA00011079"/>
    </source>
</evidence>
<sequence>MRLSTLVLASASLLAAGAVELDPSTHHRLLLSGRPQVGLWKALLKEAEQSAQLAEQSHVVEQAQLTFTARPSKYKPYCFDQPLSHFDPAHNSTFCQRYWIDGSAYKPGGPIFLLDGGETSGANRIPFLETGILDILSNATNGIGIVLEHRYYGHSVPVPNLSTDNLRFLNNEEALEDSANFIRNFYPPAEVLKLDDPSSLHPKKTPWIYYGGSYAGARAAHMRVEYPDLVWGAIASSAVTHAQVNFPEYHDPIQQYGPEDCISALQSAVKTIDTLLDLPHPVPSVLKGMFGLEHLKDDADFAEVISSPLGYWQAQNWDPAVGSTGFQVFCDALTAGGAGSKVGLIRIPAEVVNYGKYIKGHVVSQCPESGKGPAEDIEDCFGSSDDEKFRDTDLSQTWRLWLFQVCTQWGYFMPAPLEGPSIVSSRLTLEHTAKICKQAFPAGKHFTVPPVPDVESVNARGDYAIEADRLAFIDGDRDPWRVMTPQSDLAPKRTSSVNKPVHLIFNAIHHYDENGLKRHSDEPARIRDVHELEKNFVQEWVAQFHEQKRSGQ</sequence>
<comment type="caution">
    <text evidence="7">The sequence shown here is derived from an EMBL/GenBank/DDBJ whole genome shotgun (WGS) entry which is preliminary data.</text>
</comment>
<comment type="similarity">
    <text evidence="1">Belongs to the peptidase S28 family.</text>
</comment>
<keyword evidence="3 6" id="KW-0732">Signal</keyword>